<dbReference type="CDD" id="cd22152">
    <property type="entry name" value="F-box_AtAFR-like"/>
    <property type="match status" value="1"/>
</dbReference>
<dbReference type="SUPFAM" id="SSF81383">
    <property type="entry name" value="F-box domain"/>
    <property type="match status" value="1"/>
</dbReference>
<evidence type="ECO:0000256" key="2">
    <source>
        <dbReference type="ARBA" id="ARBA00022737"/>
    </source>
</evidence>
<keyword evidence="2" id="KW-0677">Repeat</keyword>
<name>A0A0K9PR21_ZOSMR</name>
<dbReference type="STRING" id="29655.A0A0K9PR21"/>
<dbReference type="Pfam" id="PF25210">
    <property type="entry name" value="Kelch_FKB95"/>
    <property type="match status" value="1"/>
</dbReference>
<keyword evidence="1" id="KW-0880">Kelch repeat</keyword>
<feature type="domain" description="FKB95-like N-terminal Kelch" evidence="4">
    <location>
        <begin position="164"/>
        <end position="351"/>
    </location>
</feature>
<dbReference type="InterPro" id="IPR036047">
    <property type="entry name" value="F-box-like_dom_sf"/>
</dbReference>
<organism evidence="5 6">
    <name type="scientific">Zostera marina</name>
    <name type="common">Eelgrass</name>
    <dbReference type="NCBI Taxonomy" id="29655"/>
    <lineage>
        <taxon>Eukaryota</taxon>
        <taxon>Viridiplantae</taxon>
        <taxon>Streptophyta</taxon>
        <taxon>Embryophyta</taxon>
        <taxon>Tracheophyta</taxon>
        <taxon>Spermatophyta</taxon>
        <taxon>Magnoliopsida</taxon>
        <taxon>Liliopsida</taxon>
        <taxon>Zosteraceae</taxon>
        <taxon>Zostera</taxon>
    </lineage>
</organism>
<dbReference type="InterPro" id="IPR001810">
    <property type="entry name" value="F-box_dom"/>
</dbReference>
<comment type="caution">
    <text evidence="5">The sequence shown here is derived from an EMBL/GenBank/DDBJ whole genome shotgun (WGS) entry which is preliminary data.</text>
</comment>
<dbReference type="SMART" id="SM00612">
    <property type="entry name" value="Kelch"/>
    <property type="match status" value="2"/>
</dbReference>
<dbReference type="SUPFAM" id="SSF117281">
    <property type="entry name" value="Kelch motif"/>
    <property type="match status" value="1"/>
</dbReference>
<sequence>MNDMDRRPRTQIPPVDHKACICRVDGGLKTIVGAKKFVHGHGGKLCLRPGVKTSIHPTRVVHQRKRSGCGGESPFIPGLPDDLAIACLIRVPCSHLQKLRVVCWRWCRLLAGTYFYSLRRKFGLTEEWIYIIKRDKVDGRLSWDSFDPISRIWHPVPPLPTEYSQMVGFGCGVLDGSQLYLFGGNDPMKGGSMRRVIFYNARTNKWHRAPDMIRRRRFFFSCVMNNRLYVAGGMNANHTLTTAEVYDPCTKRWSFISNMNTSMAPFGGVVYDGKWYLKGVGADGRVLSEFYLPETDQWYPVVVNGMISGWRNPCVSFNGRIYDVGCKDGCKLRCYNEETDCWSKDSDSKNHLGDSLPQEATSLLSLNGKICVIRNNLSISLVNIAGDDRQQCWDLIAGDRPDMNIFFPNLWSNLFSVGRRAKKYQVVCSQVLSV</sequence>
<evidence type="ECO:0000256" key="1">
    <source>
        <dbReference type="ARBA" id="ARBA00022441"/>
    </source>
</evidence>
<dbReference type="OrthoDB" id="45365at2759"/>
<dbReference type="Proteomes" id="UP000036987">
    <property type="component" value="Unassembled WGS sequence"/>
</dbReference>
<gene>
    <name evidence="5" type="ORF">ZOSMA_17G00780</name>
</gene>
<evidence type="ECO:0000313" key="6">
    <source>
        <dbReference type="Proteomes" id="UP000036987"/>
    </source>
</evidence>
<dbReference type="InterPro" id="IPR057499">
    <property type="entry name" value="Kelch_FKB95"/>
</dbReference>
<dbReference type="Pfam" id="PF00646">
    <property type="entry name" value="F-box"/>
    <property type="match status" value="1"/>
</dbReference>
<protein>
    <submittedName>
        <fullName evidence="5">Kelch-like protein 18</fullName>
    </submittedName>
</protein>
<accession>A0A0K9PR21</accession>
<evidence type="ECO:0000259" key="3">
    <source>
        <dbReference type="Pfam" id="PF00646"/>
    </source>
</evidence>
<dbReference type="InterPro" id="IPR015915">
    <property type="entry name" value="Kelch-typ_b-propeller"/>
</dbReference>
<reference evidence="6" key="1">
    <citation type="journal article" date="2016" name="Nature">
        <title>The genome of the seagrass Zostera marina reveals angiosperm adaptation to the sea.</title>
        <authorList>
            <person name="Olsen J.L."/>
            <person name="Rouze P."/>
            <person name="Verhelst B."/>
            <person name="Lin Y.-C."/>
            <person name="Bayer T."/>
            <person name="Collen J."/>
            <person name="Dattolo E."/>
            <person name="De Paoli E."/>
            <person name="Dittami S."/>
            <person name="Maumus F."/>
            <person name="Michel G."/>
            <person name="Kersting A."/>
            <person name="Lauritano C."/>
            <person name="Lohaus R."/>
            <person name="Toepel M."/>
            <person name="Tonon T."/>
            <person name="Vanneste K."/>
            <person name="Amirebrahimi M."/>
            <person name="Brakel J."/>
            <person name="Bostroem C."/>
            <person name="Chovatia M."/>
            <person name="Grimwood J."/>
            <person name="Jenkins J.W."/>
            <person name="Jueterbock A."/>
            <person name="Mraz A."/>
            <person name="Stam W.T."/>
            <person name="Tice H."/>
            <person name="Bornberg-Bauer E."/>
            <person name="Green P.J."/>
            <person name="Pearson G.A."/>
            <person name="Procaccini G."/>
            <person name="Duarte C.M."/>
            <person name="Schmutz J."/>
            <person name="Reusch T.B.H."/>
            <person name="Van de Peer Y."/>
        </authorList>
    </citation>
    <scope>NUCLEOTIDE SEQUENCE [LARGE SCALE GENOMIC DNA]</scope>
    <source>
        <strain evidence="6">cv. Finnish</strain>
    </source>
</reference>
<dbReference type="PANTHER" id="PTHR46344:SF16">
    <property type="entry name" value="KELCH MOTIF FAMILY PROTEIN, EXPRESSED"/>
    <property type="match status" value="1"/>
</dbReference>
<keyword evidence="6" id="KW-1185">Reference proteome</keyword>
<dbReference type="EMBL" id="LFYR01000671">
    <property type="protein sequence ID" value="KMZ71523.1"/>
    <property type="molecule type" value="Genomic_DNA"/>
</dbReference>
<dbReference type="InterPro" id="IPR006652">
    <property type="entry name" value="Kelch_1"/>
</dbReference>
<evidence type="ECO:0000259" key="4">
    <source>
        <dbReference type="Pfam" id="PF25210"/>
    </source>
</evidence>
<dbReference type="PANTHER" id="PTHR46344">
    <property type="entry name" value="OS02G0202900 PROTEIN"/>
    <property type="match status" value="1"/>
</dbReference>
<evidence type="ECO:0000313" key="5">
    <source>
        <dbReference type="EMBL" id="KMZ71523.1"/>
    </source>
</evidence>
<proteinExistence type="predicted"/>
<dbReference type="AlphaFoldDB" id="A0A0K9PR21"/>
<feature type="domain" description="F-box" evidence="3">
    <location>
        <begin position="77"/>
        <end position="116"/>
    </location>
</feature>
<dbReference type="Gene3D" id="2.120.10.80">
    <property type="entry name" value="Kelch-type beta propeller"/>
    <property type="match status" value="1"/>
</dbReference>